<dbReference type="STRING" id="1391627.SAMN05216464_102211"/>
<accession>A0A1G6WKF7</accession>
<evidence type="ECO:0000313" key="2">
    <source>
        <dbReference type="Proteomes" id="UP000199072"/>
    </source>
</evidence>
<reference evidence="1 2" key="1">
    <citation type="submission" date="2016-10" db="EMBL/GenBank/DDBJ databases">
        <authorList>
            <person name="de Groot N.N."/>
        </authorList>
    </citation>
    <scope>NUCLEOTIDE SEQUENCE [LARGE SCALE GENOMIC DNA]</scope>
    <source>
        <strain evidence="1 2">47C3B</strain>
    </source>
</reference>
<keyword evidence="2" id="KW-1185">Reference proteome</keyword>
<dbReference type="EMBL" id="FNAI01000002">
    <property type="protein sequence ID" value="SDD66173.1"/>
    <property type="molecule type" value="Genomic_DNA"/>
</dbReference>
<proteinExistence type="predicted"/>
<name>A0A1G6WKF7_9SPHI</name>
<dbReference type="AlphaFoldDB" id="A0A1G6WKF7"/>
<dbReference type="Proteomes" id="UP000199072">
    <property type="component" value="Unassembled WGS sequence"/>
</dbReference>
<protein>
    <submittedName>
        <fullName evidence="1">Uncharacterized protein</fullName>
    </submittedName>
</protein>
<organism evidence="1 2">
    <name type="scientific">Mucilaginibacter pineti</name>
    <dbReference type="NCBI Taxonomy" id="1391627"/>
    <lineage>
        <taxon>Bacteria</taxon>
        <taxon>Pseudomonadati</taxon>
        <taxon>Bacteroidota</taxon>
        <taxon>Sphingobacteriia</taxon>
        <taxon>Sphingobacteriales</taxon>
        <taxon>Sphingobacteriaceae</taxon>
        <taxon>Mucilaginibacter</taxon>
    </lineage>
</organism>
<evidence type="ECO:0000313" key="1">
    <source>
        <dbReference type="EMBL" id="SDD66173.1"/>
    </source>
</evidence>
<sequence>MKKTSSFNGFYVNCIRPTETAVFRIIADQQNKSI</sequence>
<gene>
    <name evidence="1" type="ORF">SAMN05216464_102211</name>
</gene>